<dbReference type="EMBL" id="LXPS01000022">
    <property type="protein sequence ID" value="OAE43587.1"/>
    <property type="molecule type" value="Genomic_DNA"/>
</dbReference>
<dbReference type="CDD" id="cd00736">
    <property type="entry name" value="lambda_lys-like"/>
    <property type="match status" value="1"/>
</dbReference>
<evidence type="ECO:0000256" key="1">
    <source>
        <dbReference type="SAM" id="Phobius"/>
    </source>
</evidence>
<dbReference type="AlphaFoldDB" id="A0A176X763"/>
<proteinExistence type="predicted"/>
<comment type="caution">
    <text evidence="2">The sequence shown here is derived from an EMBL/GenBank/DDBJ whole genome shotgun (WGS) entry which is preliminary data.</text>
</comment>
<accession>A0A176X763</accession>
<evidence type="ECO:0000313" key="2">
    <source>
        <dbReference type="EMBL" id="OAE43587.1"/>
    </source>
</evidence>
<dbReference type="InterPro" id="IPR023346">
    <property type="entry name" value="Lysozyme-like_dom_sf"/>
</dbReference>
<dbReference type="RefSeq" id="WP_063949601.1">
    <property type="nucleotide sequence ID" value="NZ_LXPS01000022.1"/>
</dbReference>
<dbReference type="Gene3D" id="1.10.530.10">
    <property type="match status" value="1"/>
</dbReference>
<keyword evidence="1" id="KW-0812">Transmembrane</keyword>
<feature type="transmembrane region" description="Helical" evidence="1">
    <location>
        <begin position="327"/>
        <end position="352"/>
    </location>
</feature>
<keyword evidence="1" id="KW-1133">Transmembrane helix</keyword>
<dbReference type="SUPFAM" id="SSF53955">
    <property type="entry name" value="Lysozyme-like"/>
    <property type="match status" value="1"/>
</dbReference>
<protein>
    <recommendedName>
        <fullName evidence="4">Lysozyme</fullName>
    </recommendedName>
</protein>
<gene>
    <name evidence="2" type="ORF">A7J57_04795</name>
</gene>
<name>A0A176X763_AGRTU</name>
<evidence type="ECO:0008006" key="4">
    <source>
        <dbReference type="Google" id="ProtNLM"/>
    </source>
</evidence>
<organism evidence="2 3">
    <name type="scientific">Agrobacterium tumefaciens</name>
    <dbReference type="NCBI Taxonomy" id="358"/>
    <lineage>
        <taxon>Bacteria</taxon>
        <taxon>Pseudomonadati</taxon>
        <taxon>Pseudomonadota</taxon>
        <taxon>Alphaproteobacteria</taxon>
        <taxon>Hyphomicrobiales</taxon>
        <taxon>Rhizobiaceae</taxon>
        <taxon>Rhizobium/Agrobacterium group</taxon>
        <taxon>Agrobacterium</taxon>
        <taxon>Agrobacterium tumefaciens complex</taxon>
    </lineage>
</organism>
<reference evidence="2 3" key="1">
    <citation type="submission" date="2016-05" db="EMBL/GenBank/DDBJ databases">
        <authorList>
            <person name="Lavstsen T."/>
            <person name="Jespersen J.S."/>
        </authorList>
    </citation>
    <scope>NUCLEOTIDE SEQUENCE [LARGE SCALE GENOMIC DNA]</scope>
    <source>
        <strain evidence="2 3">KCJ1736</strain>
    </source>
</reference>
<sequence length="408" mass="42852">MNLRNKRDFYEALLDEPNVQRALGTIRAAEGTARFANPYSVGFGGRQHSLAQHPGVSASFRDNSGRRGSTTAAGAYQFLGGTWNEMKNALGLKDFSKKSQDIAAVGLLDRAGALGHVMSGNVKGFVNSAKGTWASFPGAPYNQPTKSMSFMQSAWNSPSATKDVGLLNAIAPDIRSIPTPTARPEPAYTAPLSSVERAPIQEVAMSPFDAGRFGPATTSPVFDATRFADPAGVAQGKAGLQRGLLDQQLSVGILPNIPPPVAPATTYVDPKVSVQPTVAQPAVEVSQPTPARSISQMTTGSVMAPQISERQREIAAKTQSDMRNRSILGTIGGAVLGGALLGPVGGLLGGYLGKSFSNSGYYPDAPEKLNPSSVDDRSFGGLNDYGRDAYNESKDFRDAVDSGSAGLW</sequence>
<evidence type="ECO:0000313" key="3">
    <source>
        <dbReference type="Proteomes" id="UP000077098"/>
    </source>
</evidence>
<keyword evidence="1" id="KW-0472">Membrane</keyword>
<dbReference type="Proteomes" id="UP000077098">
    <property type="component" value="Unassembled WGS sequence"/>
</dbReference>